<dbReference type="SUPFAM" id="SSF54427">
    <property type="entry name" value="NTF2-like"/>
    <property type="match status" value="1"/>
</dbReference>
<proteinExistence type="predicted"/>
<evidence type="ECO:0000313" key="2">
    <source>
        <dbReference type="EMBL" id="GFM37022.1"/>
    </source>
</evidence>
<comment type="caution">
    <text evidence="2">The sequence shown here is derived from an EMBL/GenBank/DDBJ whole genome shotgun (WGS) entry which is preliminary data.</text>
</comment>
<dbReference type="Proteomes" id="UP000503820">
    <property type="component" value="Unassembled WGS sequence"/>
</dbReference>
<dbReference type="Pfam" id="PF12680">
    <property type="entry name" value="SnoaL_2"/>
    <property type="match status" value="1"/>
</dbReference>
<accession>A0A7J0BV06</accession>
<feature type="domain" description="SnoaL-like" evidence="1">
    <location>
        <begin position="15"/>
        <end position="103"/>
    </location>
</feature>
<sequence>MSIKLPKPVDAYFVADRGDSEAVAQCFAEDAVVKDEGHTYQGLSAIKQWKEDASQQYTYTSEPFACEDKDGRIIVTSKVTGNFPGSPVDLHYSFSVEGDKIVSLEITL</sequence>
<name>A0A7J0BV06_9BACT</name>
<dbReference type="InterPro" id="IPR037401">
    <property type="entry name" value="SnoaL-like"/>
</dbReference>
<reference evidence="2 3" key="1">
    <citation type="submission" date="2020-05" db="EMBL/GenBank/DDBJ databases">
        <title>Draft genome sequence of Desulfovibrio psychrotolerans JS1T.</title>
        <authorList>
            <person name="Ueno A."/>
            <person name="Tamazawa S."/>
            <person name="Tamamura S."/>
            <person name="Murakami T."/>
            <person name="Kiyama T."/>
            <person name="Inomata H."/>
            <person name="Amano Y."/>
            <person name="Miyakawa K."/>
            <person name="Tamaki H."/>
            <person name="Naganuma T."/>
            <person name="Kaneko K."/>
        </authorList>
    </citation>
    <scope>NUCLEOTIDE SEQUENCE [LARGE SCALE GENOMIC DNA]</scope>
    <source>
        <strain evidence="2 3">JS1</strain>
    </source>
</reference>
<gene>
    <name evidence="2" type="ORF">DSM19430T_17060</name>
</gene>
<keyword evidence="3" id="KW-1185">Reference proteome</keyword>
<dbReference type="InterPro" id="IPR032710">
    <property type="entry name" value="NTF2-like_dom_sf"/>
</dbReference>
<dbReference type="Gene3D" id="3.10.450.50">
    <property type="match status" value="1"/>
</dbReference>
<protein>
    <submittedName>
        <fullName evidence="2">Polyketide cyclase</fullName>
    </submittedName>
</protein>
<dbReference type="RefSeq" id="WP_174409675.1">
    <property type="nucleotide sequence ID" value="NZ_BLVP01000008.1"/>
</dbReference>
<organism evidence="2 3">
    <name type="scientific">Desulfovibrio psychrotolerans</name>
    <dbReference type="NCBI Taxonomy" id="415242"/>
    <lineage>
        <taxon>Bacteria</taxon>
        <taxon>Pseudomonadati</taxon>
        <taxon>Thermodesulfobacteriota</taxon>
        <taxon>Desulfovibrionia</taxon>
        <taxon>Desulfovibrionales</taxon>
        <taxon>Desulfovibrionaceae</taxon>
        <taxon>Desulfovibrio</taxon>
    </lineage>
</organism>
<dbReference type="EMBL" id="BLVP01000008">
    <property type="protein sequence ID" value="GFM37022.1"/>
    <property type="molecule type" value="Genomic_DNA"/>
</dbReference>
<evidence type="ECO:0000259" key="1">
    <source>
        <dbReference type="Pfam" id="PF12680"/>
    </source>
</evidence>
<evidence type="ECO:0000313" key="3">
    <source>
        <dbReference type="Proteomes" id="UP000503820"/>
    </source>
</evidence>
<dbReference type="AlphaFoldDB" id="A0A7J0BV06"/>